<name>A0A6A1VTM0_9ROSI</name>
<feature type="compositionally biased region" description="Basic and acidic residues" evidence="4">
    <location>
        <begin position="86"/>
        <end position="108"/>
    </location>
</feature>
<dbReference type="EMBL" id="RXIC02000022">
    <property type="protein sequence ID" value="KAB1216284.1"/>
    <property type="molecule type" value="Genomic_DNA"/>
</dbReference>
<dbReference type="Pfam" id="PF12796">
    <property type="entry name" value="Ank_2"/>
    <property type="match status" value="1"/>
</dbReference>
<dbReference type="PANTHER" id="PTHR24171">
    <property type="entry name" value="ANKYRIN REPEAT DOMAIN-CONTAINING PROTEIN 39-RELATED"/>
    <property type="match status" value="1"/>
</dbReference>
<gene>
    <name evidence="5" type="ORF">CJ030_MR4G026702</name>
</gene>
<feature type="compositionally biased region" description="Basic and acidic residues" evidence="4">
    <location>
        <begin position="127"/>
        <end position="156"/>
    </location>
</feature>
<dbReference type="PROSITE" id="PS50297">
    <property type="entry name" value="ANK_REP_REGION"/>
    <property type="match status" value="2"/>
</dbReference>
<dbReference type="Proteomes" id="UP000516437">
    <property type="component" value="Chromosome 4"/>
</dbReference>
<evidence type="ECO:0000313" key="5">
    <source>
        <dbReference type="EMBL" id="KAB1216284.1"/>
    </source>
</evidence>
<dbReference type="InterPro" id="IPR002110">
    <property type="entry name" value="Ankyrin_rpt"/>
</dbReference>
<dbReference type="GO" id="GO:0004842">
    <property type="term" value="F:ubiquitin-protein transferase activity"/>
    <property type="evidence" value="ECO:0007669"/>
    <property type="project" value="TreeGrafter"/>
</dbReference>
<sequence>MDDMGAIHFAAQKGHLEVIRTLLSSGVSTKTSTRKGLTPLHYAVQGSHLELVKYLVRKGASLNAKTKAGKTPLDLAGNEEIRTFLEEWERSPMKRDINNTQRVEESDPKPSVQEQEENSGDEGPTVMHEEHEPDGEGMKRKGDEDDRSEPSSEPKKARIALSHLLSADDTHEDDENL</sequence>
<keyword evidence="6" id="KW-1185">Reference proteome</keyword>
<evidence type="ECO:0000256" key="3">
    <source>
        <dbReference type="PROSITE-ProRule" id="PRU00023"/>
    </source>
</evidence>
<dbReference type="SUPFAM" id="SSF48403">
    <property type="entry name" value="Ankyrin repeat"/>
    <property type="match status" value="1"/>
</dbReference>
<dbReference type="PRINTS" id="PR01415">
    <property type="entry name" value="ANKYRIN"/>
</dbReference>
<feature type="repeat" description="ANK" evidence="3">
    <location>
        <begin position="2"/>
        <end position="34"/>
    </location>
</feature>
<evidence type="ECO:0000256" key="4">
    <source>
        <dbReference type="SAM" id="MobiDB-lite"/>
    </source>
</evidence>
<dbReference type="GO" id="GO:0085020">
    <property type="term" value="P:protein K6-linked ubiquitination"/>
    <property type="evidence" value="ECO:0007669"/>
    <property type="project" value="TreeGrafter"/>
</dbReference>
<organism evidence="5 6">
    <name type="scientific">Morella rubra</name>
    <name type="common">Chinese bayberry</name>
    <dbReference type="NCBI Taxonomy" id="262757"/>
    <lineage>
        <taxon>Eukaryota</taxon>
        <taxon>Viridiplantae</taxon>
        <taxon>Streptophyta</taxon>
        <taxon>Embryophyta</taxon>
        <taxon>Tracheophyta</taxon>
        <taxon>Spermatophyta</taxon>
        <taxon>Magnoliopsida</taxon>
        <taxon>eudicotyledons</taxon>
        <taxon>Gunneridae</taxon>
        <taxon>Pentapetalae</taxon>
        <taxon>rosids</taxon>
        <taxon>fabids</taxon>
        <taxon>Fagales</taxon>
        <taxon>Myricaceae</taxon>
        <taxon>Morella</taxon>
    </lineage>
</organism>
<feature type="repeat" description="ANK" evidence="3">
    <location>
        <begin position="35"/>
        <end position="67"/>
    </location>
</feature>
<proteinExistence type="predicted"/>
<dbReference type="Gene3D" id="1.25.40.20">
    <property type="entry name" value="Ankyrin repeat-containing domain"/>
    <property type="match status" value="1"/>
</dbReference>
<dbReference type="PANTHER" id="PTHR24171:SF8">
    <property type="entry name" value="BRCA1-ASSOCIATED RING DOMAIN PROTEIN 1"/>
    <property type="match status" value="1"/>
</dbReference>
<accession>A0A6A1VTM0</accession>
<dbReference type="OrthoDB" id="539213at2759"/>
<evidence type="ECO:0000256" key="2">
    <source>
        <dbReference type="ARBA" id="ARBA00023043"/>
    </source>
</evidence>
<protein>
    <submittedName>
        <fullName evidence="5">Ankyrin-3</fullName>
    </submittedName>
</protein>
<keyword evidence="1" id="KW-0677">Repeat</keyword>
<keyword evidence="2 3" id="KW-0040">ANK repeat</keyword>
<dbReference type="AlphaFoldDB" id="A0A6A1VTM0"/>
<dbReference type="PROSITE" id="PS50088">
    <property type="entry name" value="ANK_REPEAT"/>
    <property type="match status" value="2"/>
</dbReference>
<dbReference type="SMART" id="SM00248">
    <property type="entry name" value="ANK"/>
    <property type="match status" value="2"/>
</dbReference>
<dbReference type="InterPro" id="IPR036770">
    <property type="entry name" value="Ankyrin_rpt-contain_sf"/>
</dbReference>
<comment type="caution">
    <text evidence="5">The sequence shown here is derived from an EMBL/GenBank/DDBJ whole genome shotgun (WGS) entry which is preliminary data.</text>
</comment>
<reference evidence="5 6" key="1">
    <citation type="journal article" date="2019" name="Plant Biotechnol. J.">
        <title>The red bayberry genome and genetic basis of sex determination.</title>
        <authorList>
            <person name="Jia H.M."/>
            <person name="Jia H.J."/>
            <person name="Cai Q.L."/>
            <person name="Wang Y."/>
            <person name="Zhao H.B."/>
            <person name="Yang W.F."/>
            <person name="Wang G.Y."/>
            <person name="Li Y.H."/>
            <person name="Zhan D.L."/>
            <person name="Shen Y.T."/>
            <person name="Niu Q.F."/>
            <person name="Chang L."/>
            <person name="Qiu J."/>
            <person name="Zhao L."/>
            <person name="Xie H.B."/>
            <person name="Fu W.Y."/>
            <person name="Jin J."/>
            <person name="Li X.W."/>
            <person name="Jiao Y."/>
            <person name="Zhou C.C."/>
            <person name="Tu T."/>
            <person name="Chai C.Y."/>
            <person name="Gao J.L."/>
            <person name="Fan L.J."/>
            <person name="van de Weg E."/>
            <person name="Wang J.Y."/>
            <person name="Gao Z.S."/>
        </authorList>
    </citation>
    <scope>NUCLEOTIDE SEQUENCE [LARGE SCALE GENOMIC DNA]</scope>
    <source>
        <tissue evidence="5">Leaves</tissue>
    </source>
</reference>
<evidence type="ECO:0000256" key="1">
    <source>
        <dbReference type="ARBA" id="ARBA00022737"/>
    </source>
</evidence>
<evidence type="ECO:0000313" key="6">
    <source>
        <dbReference type="Proteomes" id="UP000516437"/>
    </source>
</evidence>
<feature type="region of interest" description="Disordered" evidence="4">
    <location>
        <begin position="86"/>
        <end position="177"/>
    </location>
</feature>